<feature type="transmembrane region" description="Helical" evidence="7">
    <location>
        <begin position="131"/>
        <end position="149"/>
    </location>
</feature>
<dbReference type="InterPro" id="IPR051689">
    <property type="entry name" value="Sterol_desaturase/TMEM195"/>
</dbReference>
<dbReference type="GO" id="GO:0005506">
    <property type="term" value="F:iron ion binding"/>
    <property type="evidence" value="ECO:0007669"/>
    <property type="project" value="InterPro"/>
</dbReference>
<keyword evidence="4" id="KW-0560">Oxidoreductase</keyword>
<keyword evidence="3 7" id="KW-1133">Transmembrane helix</keyword>
<evidence type="ECO:0000256" key="7">
    <source>
        <dbReference type="SAM" id="Phobius"/>
    </source>
</evidence>
<feature type="domain" description="Fatty acid hydroxylase" evidence="8">
    <location>
        <begin position="136"/>
        <end position="269"/>
    </location>
</feature>
<comment type="caution">
    <text evidence="9">The sequence shown here is derived from an EMBL/GenBank/DDBJ whole genome shotgun (WGS) entry which is preliminary data.</text>
</comment>
<feature type="transmembrane region" description="Helical" evidence="7">
    <location>
        <begin position="91"/>
        <end position="116"/>
    </location>
</feature>
<comment type="subcellular location">
    <subcellularLocation>
        <location evidence="1">Endomembrane system</location>
        <topology evidence="1">Multi-pass membrane protein</topology>
    </subcellularLocation>
</comment>
<feature type="transmembrane region" description="Helical" evidence="7">
    <location>
        <begin position="185"/>
        <end position="212"/>
    </location>
</feature>
<dbReference type="OrthoDB" id="9770329at2"/>
<evidence type="ECO:0000313" key="9">
    <source>
        <dbReference type="EMBL" id="KXI30803.1"/>
    </source>
</evidence>
<keyword evidence="6 7" id="KW-0472">Membrane</keyword>
<feature type="transmembrane region" description="Helical" evidence="7">
    <location>
        <begin position="21"/>
        <end position="44"/>
    </location>
</feature>
<evidence type="ECO:0000256" key="6">
    <source>
        <dbReference type="ARBA" id="ARBA00023136"/>
    </source>
</evidence>
<dbReference type="GO" id="GO:0050479">
    <property type="term" value="F:glyceryl-ether monooxygenase activity"/>
    <property type="evidence" value="ECO:0007669"/>
    <property type="project" value="TreeGrafter"/>
</dbReference>
<evidence type="ECO:0000259" key="8">
    <source>
        <dbReference type="Pfam" id="PF04116"/>
    </source>
</evidence>
<dbReference type="Proteomes" id="UP000070299">
    <property type="component" value="Unassembled WGS sequence"/>
</dbReference>
<evidence type="ECO:0000256" key="3">
    <source>
        <dbReference type="ARBA" id="ARBA00022989"/>
    </source>
</evidence>
<dbReference type="GO" id="GO:0006643">
    <property type="term" value="P:membrane lipid metabolic process"/>
    <property type="evidence" value="ECO:0007669"/>
    <property type="project" value="TreeGrafter"/>
</dbReference>
<dbReference type="PANTHER" id="PTHR21624">
    <property type="entry name" value="STEROL DESATURASE-RELATED PROTEIN"/>
    <property type="match status" value="1"/>
</dbReference>
<gene>
    <name evidence="9" type="ORF">AX660_05175</name>
</gene>
<keyword evidence="5" id="KW-0443">Lipid metabolism</keyword>
<dbReference type="EMBL" id="LSNE01000002">
    <property type="protein sequence ID" value="KXI30803.1"/>
    <property type="molecule type" value="Genomic_DNA"/>
</dbReference>
<evidence type="ECO:0000256" key="1">
    <source>
        <dbReference type="ARBA" id="ARBA00004127"/>
    </source>
</evidence>
<accession>A0A136A6F2</accession>
<dbReference type="STRING" id="1799789.AX660_05175"/>
<keyword evidence="10" id="KW-1185">Reference proteome</keyword>
<dbReference type="GO" id="GO:0016020">
    <property type="term" value="C:membrane"/>
    <property type="evidence" value="ECO:0007669"/>
    <property type="project" value="GOC"/>
</dbReference>
<evidence type="ECO:0000256" key="2">
    <source>
        <dbReference type="ARBA" id="ARBA00022692"/>
    </source>
</evidence>
<dbReference type="GO" id="GO:0008610">
    <property type="term" value="P:lipid biosynthetic process"/>
    <property type="evidence" value="ECO:0007669"/>
    <property type="project" value="InterPro"/>
</dbReference>
<evidence type="ECO:0000256" key="4">
    <source>
        <dbReference type="ARBA" id="ARBA00023002"/>
    </source>
</evidence>
<evidence type="ECO:0000256" key="5">
    <source>
        <dbReference type="ARBA" id="ARBA00023098"/>
    </source>
</evidence>
<feature type="transmembrane region" description="Helical" evidence="7">
    <location>
        <begin position="50"/>
        <end position="70"/>
    </location>
</feature>
<proteinExistence type="predicted"/>
<organism evidence="9 10">
    <name type="scientific">Paraglaciecola hydrolytica</name>
    <dbReference type="NCBI Taxonomy" id="1799789"/>
    <lineage>
        <taxon>Bacteria</taxon>
        <taxon>Pseudomonadati</taxon>
        <taxon>Pseudomonadota</taxon>
        <taxon>Gammaproteobacteria</taxon>
        <taxon>Alteromonadales</taxon>
        <taxon>Alteromonadaceae</taxon>
        <taxon>Paraglaciecola</taxon>
    </lineage>
</organism>
<keyword evidence="2 7" id="KW-0812">Transmembrane</keyword>
<name>A0A136A6F2_9ALTE</name>
<evidence type="ECO:0000313" key="10">
    <source>
        <dbReference type="Proteomes" id="UP000070299"/>
    </source>
</evidence>
<dbReference type="AlphaFoldDB" id="A0A136A6F2"/>
<dbReference type="Pfam" id="PF04116">
    <property type="entry name" value="FA_hydroxylase"/>
    <property type="match status" value="1"/>
</dbReference>
<dbReference type="InterPro" id="IPR006694">
    <property type="entry name" value="Fatty_acid_hydroxylase"/>
</dbReference>
<protein>
    <recommendedName>
        <fullName evidence="8">Fatty acid hydroxylase domain-containing protein</fullName>
    </recommendedName>
</protein>
<dbReference type="GO" id="GO:0012505">
    <property type="term" value="C:endomembrane system"/>
    <property type="evidence" value="ECO:0007669"/>
    <property type="project" value="UniProtKB-SubCell"/>
</dbReference>
<dbReference type="PANTHER" id="PTHR21624:SF1">
    <property type="entry name" value="ALKYLGLYCEROL MONOOXYGENASE"/>
    <property type="match status" value="1"/>
</dbReference>
<dbReference type="RefSeq" id="WP_068371824.1">
    <property type="nucleotide sequence ID" value="NZ_LSNE01000002.1"/>
</dbReference>
<reference evidence="10" key="1">
    <citation type="submission" date="2016-02" db="EMBL/GenBank/DDBJ databases">
        <authorList>
            <person name="Schultz-Johansen M."/>
            <person name="Glaring M.A."/>
            <person name="Bech P.K."/>
            <person name="Stougaard P."/>
        </authorList>
    </citation>
    <scope>NUCLEOTIDE SEQUENCE [LARGE SCALE GENOMIC DNA]</scope>
    <source>
        <strain evidence="10">S66</strain>
    </source>
</reference>
<sequence>MSTIQGKTITKNESKGLLKTLVARGLLTFAIITCLLAFFTARAWGLNLELVVTGAASSILVLAMLLERWLPFRAQWNHKHNDIRTDVTSTTVLFALIDPLLKYISPVAAVALYTVLDLASTYSRLFGDTAFWLQLLLITLFIELARYWLHRLHHTLGWLWWLHAMHHSSTRLYTLNNFRFHPLNYILMFMFSTFPLMLLGVPGDLLLAYLALSLPIIMLQHANIDLKNGVLNYLFSTNELHRWHHSARAAQANCNYGHALIVWDQLFGTFKYYSKTNNMPDEVGLFKSSSQTYPAQASYLTQLRSMFCWKCCRV</sequence>